<proteinExistence type="predicted"/>
<keyword evidence="2" id="KW-1185">Reference proteome</keyword>
<feature type="non-terminal residue" evidence="1">
    <location>
        <position position="1"/>
    </location>
</feature>
<sequence length="207" mass="24197">YETREALLRHLSAYDVAKLDIAFHHILSDTEKRTYLNPIRDLLWDIAETEVLLQEGMKLLLLGKDRLALKGRLYDTEGYLKSYGHRKLKVYLLGIFPLQEKTTTSLDRMIRFSINGEASQSRILQDENDLRRIEERLFVYGWSLQRTFLMAFGAPTDLSSSDSKGFWYKVPNIPDRTVELRVYVPSFHDRIFERVELPVSEIPRLSG</sequence>
<dbReference type="RefSeq" id="XP_018035256.1">
    <property type="nucleotide sequence ID" value="XM_018173534.1"/>
</dbReference>
<name>A0A177CCI3_9PLEO</name>
<dbReference type="Proteomes" id="UP000077069">
    <property type="component" value="Unassembled WGS sequence"/>
</dbReference>
<organism evidence="1 2">
    <name type="scientific">Paraphaeosphaeria sporulosa</name>
    <dbReference type="NCBI Taxonomy" id="1460663"/>
    <lineage>
        <taxon>Eukaryota</taxon>
        <taxon>Fungi</taxon>
        <taxon>Dikarya</taxon>
        <taxon>Ascomycota</taxon>
        <taxon>Pezizomycotina</taxon>
        <taxon>Dothideomycetes</taxon>
        <taxon>Pleosporomycetidae</taxon>
        <taxon>Pleosporales</taxon>
        <taxon>Massarineae</taxon>
        <taxon>Didymosphaeriaceae</taxon>
        <taxon>Paraphaeosphaeria</taxon>
    </lineage>
</organism>
<protein>
    <submittedName>
        <fullName evidence="1">Uncharacterized protein</fullName>
    </submittedName>
</protein>
<dbReference type="EMBL" id="KV441553">
    <property type="protein sequence ID" value="OAG04891.1"/>
    <property type="molecule type" value="Genomic_DNA"/>
</dbReference>
<dbReference type="OrthoDB" id="3791002at2759"/>
<evidence type="ECO:0000313" key="1">
    <source>
        <dbReference type="EMBL" id="OAG04891.1"/>
    </source>
</evidence>
<gene>
    <name evidence="1" type="ORF">CC84DRAFT_1055351</name>
</gene>
<evidence type="ECO:0000313" key="2">
    <source>
        <dbReference type="Proteomes" id="UP000077069"/>
    </source>
</evidence>
<dbReference type="AlphaFoldDB" id="A0A177CCI3"/>
<dbReference type="InParanoid" id="A0A177CCI3"/>
<dbReference type="GeneID" id="28757020"/>
<accession>A0A177CCI3</accession>
<reference evidence="1 2" key="1">
    <citation type="submission" date="2016-05" db="EMBL/GenBank/DDBJ databases">
        <title>Comparative analysis of secretome profiles of manganese(II)-oxidizing ascomycete fungi.</title>
        <authorList>
            <consortium name="DOE Joint Genome Institute"/>
            <person name="Zeiner C.A."/>
            <person name="Purvine S.O."/>
            <person name="Zink E.M."/>
            <person name="Wu S."/>
            <person name="Pasa-Tolic L."/>
            <person name="Chaput D.L."/>
            <person name="Haridas S."/>
            <person name="Grigoriev I.V."/>
            <person name="Santelli C.M."/>
            <person name="Hansel C.M."/>
        </authorList>
    </citation>
    <scope>NUCLEOTIDE SEQUENCE [LARGE SCALE GENOMIC DNA]</scope>
    <source>
        <strain evidence="1 2">AP3s5-JAC2a</strain>
    </source>
</reference>
<feature type="non-terminal residue" evidence="1">
    <location>
        <position position="207"/>
    </location>
</feature>